<protein>
    <submittedName>
        <fullName evidence="10">Amino acid ABC transporter permease</fullName>
    </submittedName>
</protein>
<dbReference type="EMBL" id="CP017634">
    <property type="protein sequence ID" value="ATW27432.1"/>
    <property type="molecule type" value="Genomic_DNA"/>
</dbReference>
<keyword evidence="6 8" id="KW-1133">Transmembrane helix</keyword>
<evidence type="ECO:0000256" key="7">
    <source>
        <dbReference type="ARBA" id="ARBA00023136"/>
    </source>
</evidence>
<dbReference type="GO" id="GO:0022857">
    <property type="term" value="F:transmembrane transporter activity"/>
    <property type="evidence" value="ECO:0007669"/>
    <property type="project" value="InterPro"/>
</dbReference>
<evidence type="ECO:0000256" key="8">
    <source>
        <dbReference type="RuleBase" id="RU363032"/>
    </source>
</evidence>
<dbReference type="Pfam" id="PF00528">
    <property type="entry name" value="BPD_transp_1"/>
    <property type="match status" value="1"/>
</dbReference>
<comment type="similarity">
    <text evidence="8">Belongs to the binding-protein-dependent transport system permease family.</text>
</comment>
<dbReference type="OrthoDB" id="9787841at2"/>
<evidence type="ECO:0000259" key="9">
    <source>
        <dbReference type="PROSITE" id="PS50928"/>
    </source>
</evidence>
<name>A0A3G1KYA5_FORW1</name>
<evidence type="ECO:0000313" key="10">
    <source>
        <dbReference type="EMBL" id="ATW27432.1"/>
    </source>
</evidence>
<evidence type="ECO:0000256" key="3">
    <source>
        <dbReference type="ARBA" id="ARBA00022475"/>
    </source>
</evidence>
<evidence type="ECO:0000256" key="2">
    <source>
        <dbReference type="ARBA" id="ARBA00022448"/>
    </source>
</evidence>
<evidence type="ECO:0000256" key="5">
    <source>
        <dbReference type="ARBA" id="ARBA00022970"/>
    </source>
</evidence>
<proteinExistence type="inferred from homology"/>
<dbReference type="GO" id="GO:0043190">
    <property type="term" value="C:ATP-binding cassette (ABC) transporter complex"/>
    <property type="evidence" value="ECO:0007669"/>
    <property type="project" value="InterPro"/>
</dbReference>
<dbReference type="InterPro" id="IPR035906">
    <property type="entry name" value="MetI-like_sf"/>
</dbReference>
<dbReference type="GO" id="GO:0006865">
    <property type="term" value="P:amino acid transport"/>
    <property type="evidence" value="ECO:0007669"/>
    <property type="project" value="UniProtKB-KW"/>
</dbReference>
<sequence>MRNLDFSVIAPYFNLLPEAIAITLKVGIGGFIVTIIISMMVGSLRTRKLCRAVHFLLTVYVEFFRGTPLLIQIFVVYYGLPSFGIKIEPITASIVTMGLNSGAYMSEVVRAAILSVDRGQYEAAAMLGYKPVQTIIHIILPQALRIAVPSYMNGFSSIIKETSLISVLPVVELTKLGNQIYAKTYHPFEIYITMAIIYFIMTYSVTFFAKWLERRLSLWVN</sequence>
<dbReference type="RefSeq" id="WP_148136788.1">
    <property type="nucleotide sequence ID" value="NZ_CP017634.1"/>
</dbReference>
<dbReference type="InterPro" id="IPR043429">
    <property type="entry name" value="ArtM/GltK/GlnP/TcyL/YhdX-like"/>
</dbReference>
<dbReference type="Gene3D" id="1.10.3720.10">
    <property type="entry name" value="MetI-like"/>
    <property type="match status" value="1"/>
</dbReference>
<keyword evidence="2 8" id="KW-0813">Transport</keyword>
<reference evidence="10 11" key="1">
    <citation type="submission" date="2016-10" db="EMBL/GenBank/DDBJ databases">
        <title>Complete Genome Sequence of Peptococcaceae strain DCMF.</title>
        <authorList>
            <person name="Edwards R.J."/>
            <person name="Holland S.I."/>
            <person name="Deshpande N.P."/>
            <person name="Wong Y.K."/>
            <person name="Ertan H."/>
            <person name="Manefield M."/>
            <person name="Russell T.L."/>
            <person name="Lee M.J."/>
        </authorList>
    </citation>
    <scope>NUCLEOTIDE SEQUENCE [LARGE SCALE GENOMIC DNA]</scope>
    <source>
        <strain evidence="10 11">DCMF</strain>
    </source>
</reference>
<dbReference type="InterPro" id="IPR000515">
    <property type="entry name" value="MetI-like"/>
</dbReference>
<evidence type="ECO:0000256" key="4">
    <source>
        <dbReference type="ARBA" id="ARBA00022692"/>
    </source>
</evidence>
<keyword evidence="3" id="KW-1003">Cell membrane</keyword>
<dbReference type="PROSITE" id="PS50928">
    <property type="entry name" value="ABC_TM1"/>
    <property type="match status" value="1"/>
</dbReference>
<gene>
    <name evidence="10" type="ORF">DCMF_24145</name>
</gene>
<dbReference type="SUPFAM" id="SSF161098">
    <property type="entry name" value="MetI-like"/>
    <property type="match status" value="1"/>
</dbReference>
<keyword evidence="7 8" id="KW-0472">Membrane</keyword>
<organism evidence="10 11">
    <name type="scientific">Formimonas warabiya</name>
    <dbReference type="NCBI Taxonomy" id="1761012"/>
    <lineage>
        <taxon>Bacteria</taxon>
        <taxon>Bacillati</taxon>
        <taxon>Bacillota</taxon>
        <taxon>Clostridia</taxon>
        <taxon>Eubacteriales</taxon>
        <taxon>Peptococcaceae</taxon>
        <taxon>Candidatus Formimonas</taxon>
    </lineage>
</organism>
<dbReference type="PANTHER" id="PTHR30614">
    <property type="entry name" value="MEMBRANE COMPONENT OF AMINO ACID ABC TRANSPORTER"/>
    <property type="match status" value="1"/>
</dbReference>
<evidence type="ECO:0000256" key="6">
    <source>
        <dbReference type="ARBA" id="ARBA00022989"/>
    </source>
</evidence>
<feature type="transmembrane region" description="Helical" evidence="8">
    <location>
        <begin position="20"/>
        <end position="41"/>
    </location>
</feature>
<dbReference type="AlphaFoldDB" id="A0A3G1KYA5"/>
<keyword evidence="5" id="KW-0029">Amino-acid transport</keyword>
<accession>A0A3G1KYA5</accession>
<keyword evidence="4 8" id="KW-0812">Transmembrane</keyword>
<keyword evidence="11" id="KW-1185">Reference proteome</keyword>
<evidence type="ECO:0000256" key="1">
    <source>
        <dbReference type="ARBA" id="ARBA00004651"/>
    </source>
</evidence>
<feature type="transmembrane region" description="Helical" evidence="8">
    <location>
        <begin position="190"/>
        <end position="209"/>
    </location>
</feature>
<dbReference type="InterPro" id="IPR010065">
    <property type="entry name" value="AA_ABC_transptr_permease_3TM"/>
</dbReference>
<dbReference type="Proteomes" id="UP000323521">
    <property type="component" value="Chromosome"/>
</dbReference>
<dbReference type="KEGG" id="fwa:DCMF_24145"/>
<feature type="transmembrane region" description="Helical" evidence="8">
    <location>
        <begin position="53"/>
        <end position="80"/>
    </location>
</feature>
<feature type="domain" description="ABC transmembrane type-1" evidence="9">
    <location>
        <begin position="20"/>
        <end position="209"/>
    </location>
</feature>
<evidence type="ECO:0000313" key="11">
    <source>
        <dbReference type="Proteomes" id="UP000323521"/>
    </source>
</evidence>
<dbReference type="NCBIfam" id="TIGR01726">
    <property type="entry name" value="HEQRo_perm_3TM"/>
    <property type="match status" value="1"/>
</dbReference>
<dbReference type="PANTHER" id="PTHR30614:SF0">
    <property type="entry name" value="L-CYSTINE TRANSPORT SYSTEM PERMEASE PROTEIN TCYL"/>
    <property type="match status" value="1"/>
</dbReference>
<dbReference type="CDD" id="cd06261">
    <property type="entry name" value="TM_PBP2"/>
    <property type="match status" value="1"/>
</dbReference>
<comment type="subcellular location">
    <subcellularLocation>
        <location evidence="1 8">Cell membrane</location>
        <topology evidence="1 8">Multi-pass membrane protein</topology>
    </subcellularLocation>
</comment>